<dbReference type="Pfam" id="PF03358">
    <property type="entry name" value="FMN_red"/>
    <property type="match status" value="1"/>
</dbReference>
<proteinExistence type="predicted"/>
<dbReference type="KEGG" id="pus:CKA81_02255"/>
<dbReference type="InterPro" id="IPR029039">
    <property type="entry name" value="Flavoprotein-like_sf"/>
</dbReference>
<dbReference type="GO" id="GO:0016491">
    <property type="term" value="F:oxidoreductase activity"/>
    <property type="evidence" value="ECO:0007669"/>
    <property type="project" value="InterPro"/>
</dbReference>
<dbReference type="OrthoDB" id="5736081at2"/>
<evidence type="ECO:0000313" key="2">
    <source>
        <dbReference type="EMBL" id="QAA92795.1"/>
    </source>
</evidence>
<protein>
    <submittedName>
        <fullName evidence="2">Flavodoxin</fullName>
    </submittedName>
</protein>
<accession>A0A410G9A5</accession>
<feature type="domain" description="NADPH-dependent FMN reductase-like" evidence="1">
    <location>
        <begin position="16"/>
        <end position="130"/>
    </location>
</feature>
<dbReference type="RefSeq" id="WP_128353847.1">
    <property type="nucleotide sequence ID" value="NZ_CP022987.1"/>
</dbReference>
<organism evidence="2 3">
    <name type="scientific">Pollutimonas thiosulfatoxidans</name>
    <dbReference type="NCBI Taxonomy" id="2028345"/>
    <lineage>
        <taxon>Bacteria</taxon>
        <taxon>Pseudomonadati</taxon>
        <taxon>Pseudomonadota</taxon>
        <taxon>Betaproteobacteria</taxon>
        <taxon>Burkholderiales</taxon>
        <taxon>Alcaligenaceae</taxon>
        <taxon>Pollutimonas</taxon>
    </lineage>
</organism>
<dbReference type="InterPro" id="IPR005025">
    <property type="entry name" value="FMN_Rdtase-like_dom"/>
</dbReference>
<sequence length="170" mass="18073">MTSTQKTILIVWHSRTGAARQLAQAAEDGARRIAAELHTLEALRLIVKKADAVAPEDLLAADGYLFCAPENLAALSGAMKEFFDSNYYAVLDQLNGRPYGLLISAGSDGTAAARQAERICTGWRLVPIAPTLIANVAAQTTEAILAPKQISNEHRKAADTMGSTLAALLL</sequence>
<keyword evidence="3" id="KW-1185">Reference proteome</keyword>
<gene>
    <name evidence="2" type="ORF">CKA81_02255</name>
</gene>
<dbReference type="AlphaFoldDB" id="A0A410G9A5"/>
<dbReference type="Proteomes" id="UP000283474">
    <property type="component" value="Chromosome"/>
</dbReference>
<dbReference type="EMBL" id="CP022987">
    <property type="protein sequence ID" value="QAA92795.1"/>
    <property type="molecule type" value="Genomic_DNA"/>
</dbReference>
<name>A0A410G9A5_9BURK</name>
<dbReference type="Gene3D" id="3.40.50.360">
    <property type="match status" value="1"/>
</dbReference>
<reference evidence="2 3" key="1">
    <citation type="submission" date="2017-08" db="EMBL/GenBank/DDBJ databases">
        <authorList>
            <person name="Park S.-J."/>
            <person name="Kim H."/>
        </authorList>
    </citation>
    <scope>NUCLEOTIDE SEQUENCE [LARGE SCALE GENOMIC DNA]</scope>
    <source>
        <strain evidence="3">ye3</strain>
    </source>
</reference>
<evidence type="ECO:0000313" key="3">
    <source>
        <dbReference type="Proteomes" id="UP000283474"/>
    </source>
</evidence>
<evidence type="ECO:0000259" key="1">
    <source>
        <dbReference type="Pfam" id="PF03358"/>
    </source>
</evidence>
<dbReference type="SUPFAM" id="SSF52218">
    <property type="entry name" value="Flavoproteins"/>
    <property type="match status" value="1"/>
</dbReference>